<accession>Q8LPX3</accession>
<dbReference type="AlphaFoldDB" id="Q8LPX3"/>
<evidence type="ECO:0000313" key="2">
    <source>
        <dbReference type="EMBL" id="AAM22487.1"/>
    </source>
</evidence>
<sequence>MVMLQGGGGAASSSSSKRRNQQRRQRRKRAAAGKKQGGSPASGKIMERSMLMLKDAYLTSLLASLKITRNVPFQLKEICPRKQVVIWKQICAQNQCKVRPVSWCIQMRIAIQSVQK</sequence>
<evidence type="ECO:0000256" key="1">
    <source>
        <dbReference type="SAM" id="MobiDB-lite"/>
    </source>
</evidence>
<dbReference type="EMBL" id="AY013245">
    <property type="protein sequence ID" value="AAM22487.1"/>
    <property type="molecule type" value="Genomic_DNA"/>
</dbReference>
<feature type="region of interest" description="Disordered" evidence="1">
    <location>
        <begin position="1"/>
        <end position="45"/>
    </location>
</feature>
<proteinExistence type="predicted"/>
<reference evidence="2" key="2">
    <citation type="submission" date="2002-05" db="EMBL/GenBank/DDBJ databases">
        <authorList>
            <person name="Dubcovsky J."/>
            <person name="Ramakrishna W."/>
            <person name="SanMiguel P."/>
            <person name="Busso C."/>
            <person name="Yan L."/>
            <person name="Shiloff B."/>
            <person name="Bennetzen J."/>
        </authorList>
    </citation>
    <scope>NUCLEOTIDE SEQUENCE</scope>
</reference>
<name>Q8LPX3_ORYSJ</name>
<feature type="compositionally biased region" description="Basic residues" evidence="1">
    <location>
        <begin position="16"/>
        <end position="32"/>
    </location>
</feature>
<organism evidence="2">
    <name type="scientific">Oryza sativa subsp. japonica</name>
    <name type="common">Rice</name>
    <dbReference type="NCBI Taxonomy" id="39947"/>
    <lineage>
        <taxon>Eukaryota</taxon>
        <taxon>Viridiplantae</taxon>
        <taxon>Streptophyta</taxon>
        <taxon>Embryophyta</taxon>
        <taxon>Tracheophyta</taxon>
        <taxon>Spermatophyta</taxon>
        <taxon>Magnoliopsida</taxon>
        <taxon>Liliopsida</taxon>
        <taxon>Poales</taxon>
        <taxon>Poaceae</taxon>
        <taxon>BOP clade</taxon>
        <taxon>Oryzoideae</taxon>
        <taxon>Oryzeae</taxon>
        <taxon>Oryzinae</taxon>
        <taxon>Oryza</taxon>
        <taxon>Oryza sativa</taxon>
    </lineage>
</organism>
<protein>
    <submittedName>
        <fullName evidence="2">36I5.6</fullName>
    </submittedName>
</protein>
<reference evidence="2" key="1">
    <citation type="journal article" date="2001" name="Plant Physiol.">
        <title>Comparative sequence analysis of colinear barley and rice bacterial artificial chromosomes.</title>
        <authorList>
            <person name="Dubcovsky J."/>
            <person name="Ramakrishna W."/>
            <person name="SanMiguel P.J."/>
            <person name="Busso C.S."/>
            <person name="Yan L."/>
            <person name="Shiloff B.A."/>
            <person name="Bennetzen J.L."/>
        </authorList>
    </citation>
    <scope>NUCLEOTIDE SEQUENCE</scope>
</reference>
<feature type="compositionally biased region" description="Gly residues" evidence="1">
    <location>
        <begin position="1"/>
        <end position="10"/>
    </location>
</feature>